<comment type="caution">
    <text evidence="2">The sequence shown here is derived from an EMBL/GenBank/DDBJ whole genome shotgun (WGS) entry which is preliminary data.</text>
</comment>
<dbReference type="EMBL" id="BPLR01018869">
    <property type="protein sequence ID" value="GIZ02843.1"/>
    <property type="molecule type" value="Genomic_DNA"/>
</dbReference>
<name>A0AAV4Y746_CAEEX</name>
<reference evidence="2 3" key="1">
    <citation type="submission" date="2021-06" db="EMBL/GenBank/DDBJ databases">
        <title>Caerostris extrusa draft genome.</title>
        <authorList>
            <person name="Kono N."/>
            <person name="Arakawa K."/>
        </authorList>
    </citation>
    <scope>NUCLEOTIDE SEQUENCE [LARGE SCALE GENOMIC DNA]</scope>
</reference>
<proteinExistence type="predicted"/>
<dbReference type="Proteomes" id="UP001054945">
    <property type="component" value="Unassembled WGS sequence"/>
</dbReference>
<gene>
    <name evidence="2" type="ORF">CEXT_451401</name>
</gene>
<feature type="compositionally biased region" description="Basic residues" evidence="1">
    <location>
        <begin position="15"/>
        <end position="25"/>
    </location>
</feature>
<protein>
    <submittedName>
        <fullName evidence="2">Uncharacterized protein</fullName>
    </submittedName>
</protein>
<evidence type="ECO:0000313" key="2">
    <source>
        <dbReference type="EMBL" id="GIZ02843.1"/>
    </source>
</evidence>
<feature type="region of interest" description="Disordered" evidence="1">
    <location>
        <begin position="1"/>
        <end position="66"/>
    </location>
</feature>
<organism evidence="2 3">
    <name type="scientific">Caerostris extrusa</name>
    <name type="common">Bark spider</name>
    <name type="synonym">Caerostris bankana</name>
    <dbReference type="NCBI Taxonomy" id="172846"/>
    <lineage>
        <taxon>Eukaryota</taxon>
        <taxon>Metazoa</taxon>
        <taxon>Ecdysozoa</taxon>
        <taxon>Arthropoda</taxon>
        <taxon>Chelicerata</taxon>
        <taxon>Arachnida</taxon>
        <taxon>Araneae</taxon>
        <taxon>Araneomorphae</taxon>
        <taxon>Entelegynae</taxon>
        <taxon>Araneoidea</taxon>
        <taxon>Araneidae</taxon>
        <taxon>Caerostris</taxon>
    </lineage>
</organism>
<sequence>MEINTIKPSPEKTIKTGKRGRPRKYPKPEENVPVKQSEPVPLHSDIKSDEINASPGKTYSRREDSCVNGNSETLMKQTLKRKITCDDGSHNKKASSVSGITLQGTISSKKKEFLSFVSDVENLCDYHEDIYPALKPDLDNFQILPSQYTKCLQASIHIKIDNSLKWTKLKCFDSISLDG</sequence>
<evidence type="ECO:0000313" key="3">
    <source>
        <dbReference type="Proteomes" id="UP001054945"/>
    </source>
</evidence>
<accession>A0AAV4Y746</accession>
<evidence type="ECO:0000256" key="1">
    <source>
        <dbReference type="SAM" id="MobiDB-lite"/>
    </source>
</evidence>
<keyword evidence="3" id="KW-1185">Reference proteome</keyword>
<dbReference type="AlphaFoldDB" id="A0AAV4Y746"/>